<reference evidence="3 4" key="1">
    <citation type="submission" date="2021-03" db="EMBL/GenBank/DDBJ databases">
        <title>Aliifodinibius sp. nov., a new bacterium isolated from saline soil.</title>
        <authorList>
            <person name="Galisteo C."/>
            <person name="De La Haba R."/>
            <person name="Sanchez-Porro C."/>
            <person name="Ventosa A."/>
        </authorList>
    </citation>
    <scope>NUCLEOTIDE SEQUENCE [LARGE SCALE GENOMIC DNA]</scope>
    <source>
        <strain evidence="3 4">1BSP15-2V2</strain>
    </source>
</reference>
<accession>A0ABT3PR54</accession>
<dbReference type="Proteomes" id="UP001207918">
    <property type="component" value="Unassembled WGS sequence"/>
</dbReference>
<name>A0ABT3PR54_9BACT</name>
<dbReference type="Gene3D" id="1.20.144.10">
    <property type="entry name" value="Phosphatidic acid phosphatase type 2/haloperoxidase"/>
    <property type="match status" value="1"/>
</dbReference>
<evidence type="ECO:0000259" key="2">
    <source>
        <dbReference type="Pfam" id="PF01569"/>
    </source>
</evidence>
<proteinExistence type="predicted"/>
<keyword evidence="4" id="KW-1185">Reference proteome</keyword>
<gene>
    <name evidence="3" type="ORF">J6I44_15825</name>
</gene>
<dbReference type="InterPro" id="IPR036938">
    <property type="entry name" value="PAP2/HPO_sf"/>
</dbReference>
<keyword evidence="1" id="KW-0472">Membrane</keyword>
<dbReference type="Pfam" id="PF01569">
    <property type="entry name" value="PAP2"/>
    <property type="match status" value="1"/>
</dbReference>
<evidence type="ECO:0000313" key="3">
    <source>
        <dbReference type="EMBL" id="MCW9708335.1"/>
    </source>
</evidence>
<evidence type="ECO:0000313" key="4">
    <source>
        <dbReference type="Proteomes" id="UP001207918"/>
    </source>
</evidence>
<organism evidence="3 4">
    <name type="scientific">Fodinibius salsisoli</name>
    <dbReference type="NCBI Taxonomy" id="2820877"/>
    <lineage>
        <taxon>Bacteria</taxon>
        <taxon>Pseudomonadati</taxon>
        <taxon>Balneolota</taxon>
        <taxon>Balneolia</taxon>
        <taxon>Balneolales</taxon>
        <taxon>Balneolaceae</taxon>
        <taxon>Fodinibius</taxon>
    </lineage>
</organism>
<dbReference type="InterPro" id="IPR000326">
    <property type="entry name" value="PAP2/HPO"/>
</dbReference>
<comment type="caution">
    <text evidence="3">The sequence shown here is derived from an EMBL/GenBank/DDBJ whole genome shotgun (WGS) entry which is preliminary data.</text>
</comment>
<feature type="transmembrane region" description="Helical" evidence="1">
    <location>
        <begin position="27"/>
        <end position="45"/>
    </location>
</feature>
<protein>
    <submittedName>
        <fullName evidence="3">Phosphatase PAP2 family protein</fullName>
    </submittedName>
</protein>
<evidence type="ECO:0000256" key="1">
    <source>
        <dbReference type="SAM" id="Phobius"/>
    </source>
</evidence>
<dbReference type="SUPFAM" id="SSF48317">
    <property type="entry name" value="Acid phosphatase/Vanadium-dependent haloperoxidase"/>
    <property type="match status" value="1"/>
</dbReference>
<keyword evidence="1" id="KW-1133">Transmembrane helix</keyword>
<keyword evidence="1" id="KW-0812">Transmembrane</keyword>
<sequence length="67" mass="7591">MMLAVVYLSLACMLTHLQDCKWVKIYSIFMAILLTFLSGISRAYLGVHYLNDVLAGWGLSFFLLDSI</sequence>
<dbReference type="EMBL" id="JAGGJA010000012">
    <property type="protein sequence ID" value="MCW9708335.1"/>
    <property type="molecule type" value="Genomic_DNA"/>
</dbReference>
<feature type="domain" description="Phosphatidic acid phosphatase type 2/haloperoxidase" evidence="2">
    <location>
        <begin position="7"/>
        <end position="63"/>
    </location>
</feature>